<reference evidence="2 3" key="1">
    <citation type="journal article" date="2011" name="J. Bacteriol.">
        <title>Complete Genome Sequence of the Aerobic Marine Methanotroph Methylomonas methanica MC09.</title>
        <authorList>
            <person name="Boden R."/>
            <person name="Cunliffe M."/>
            <person name="Scanlan J."/>
            <person name="Moussard H."/>
            <person name="Kits K.D."/>
            <person name="Klotz M.G."/>
            <person name="Jetten M.S."/>
            <person name="Vuilleumier S."/>
            <person name="Han J."/>
            <person name="Peters L."/>
            <person name="Mikhailova N."/>
            <person name="Teshima H."/>
            <person name="Tapia R."/>
            <person name="Kyrpides N."/>
            <person name="Ivanova N."/>
            <person name="Pagani I."/>
            <person name="Cheng J.F."/>
            <person name="Goodwin L."/>
            <person name="Han C."/>
            <person name="Hauser L."/>
            <person name="Land M.L."/>
            <person name="Lapidus A."/>
            <person name="Lucas S."/>
            <person name="Pitluck S."/>
            <person name="Woyke T."/>
            <person name="Stein L."/>
            <person name="Murrell J.C."/>
        </authorList>
    </citation>
    <scope>NUCLEOTIDE SEQUENCE [LARGE SCALE GENOMIC DNA]</scope>
    <source>
        <strain evidence="2 3">MC09</strain>
    </source>
</reference>
<feature type="signal peptide" evidence="1">
    <location>
        <begin position="1"/>
        <end position="21"/>
    </location>
</feature>
<evidence type="ECO:0000313" key="2">
    <source>
        <dbReference type="EMBL" id="AEG00034.1"/>
    </source>
</evidence>
<dbReference type="HOGENOM" id="CLU_1218604_0_0_6"/>
<proteinExistence type="predicted"/>
<keyword evidence="3" id="KW-1185">Reference proteome</keyword>
<organism evidence="2 3">
    <name type="scientific">Methylomonas methanica (strain DSM 25384 / MC09)</name>
    <dbReference type="NCBI Taxonomy" id="857087"/>
    <lineage>
        <taxon>Bacteria</taxon>
        <taxon>Pseudomonadati</taxon>
        <taxon>Pseudomonadota</taxon>
        <taxon>Gammaproteobacteria</taxon>
        <taxon>Methylococcales</taxon>
        <taxon>Methylococcaceae</taxon>
        <taxon>Methylomonas</taxon>
    </lineage>
</organism>
<dbReference type="AlphaFoldDB" id="G0A0U9"/>
<dbReference type="OrthoDB" id="7348506at2"/>
<keyword evidence="1" id="KW-0732">Signal</keyword>
<sequence length="227" mass="25356">MKRYPLFILALLAAVSLAGCAALNWRDELVTSKTLEADGYSRFDDSGRLSVNNRWLSAQQVAKLNAYRGLADQLYYEPLGENKTIGSQVISHEVYRVYLDIYLRSAQATDYRTVQDSLKTTLKLTLTPRFYQCMSGGTVQAKQCIQEDDKLAYSRLGYKTAYTTSANLACGTIDCSDQISVSGFSKDRNPVDGFLLNAGLYDMEWIANTGARTLFNRMLINGFINAL</sequence>
<accession>G0A0U9</accession>
<evidence type="ECO:0008006" key="4">
    <source>
        <dbReference type="Google" id="ProtNLM"/>
    </source>
</evidence>
<name>G0A0U9_METMM</name>
<dbReference type="eggNOG" id="COG3018">
    <property type="taxonomic scope" value="Bacteria"/>
</dbReference>
<reference key="2">
    <citation type="submission" date="2011-05" db="EMBL/GenBank/DDBJ databases">
        <title>Complete genome sequence of the aerobic marine methanotroph Methylomonas methanica MC09.</title>
        <authorList>
            <person name="Boden R."/>
            <person name="Cunliffe M."/>
            <person name="Scanlan J."/>
            <person name="Moussard H."/>
            <person name="Kits K.D."/>
            <person name="Klotz M."/>
            <person name="Jetten M."/>
            <person name="Vuilleumier S."/>
            <person name="Han J."/>
            <person name="Peters L."/>
            <person name="Mikhailova N."/>
            <person name="Teshima H."/>
            <person name="Tapia R."/>
            <person name="Kyrpides N."/>
            <person name="Ivanova N."/>
            <person name="Pagani I."/>
            <person name="Cheng J.-F."/>
            <person name="Goodwin L."/>
            <person name="Han C."/>
            <person name="Hauser L."/>
            <person name="Land M."/>
            <person name="Lapidus A."/>
            <person name="Lucas S."/>
            <person name="Pitluck S."/>
            <person name="Woyke T."/>
            <person name="Stein L.Y."/>
            <person name="Murrell C."/>
        </authorList>
    </citation>
    <scope>NUCLEOTIDE SEQUENCE</scope>
    <source>
        <strain>MC09</strain>
    </source>
</reference>
<feature type="chain" id="PRO_5003396420" description="Lipoprotein" evidence="1">
    <location>
        <begin position="22"/>
        <end position="227"/>
    </location>
</feature>
<dbReference type="EMBL" id="CP002738">
    <property type="protein sequence ID" value="AEG00034.1"/>
    <property type="molecule type" value="Genomic_DNA"/>
</dbReference>
<dbReference type="PROSITE" id="PS51257">
    <property type="entry name" value="PROKAR_LIPOPROTEIN"/>
    <property type="match status" value="1"/>
</dbReference>
<protein>
    <recommendedName>
        <fullName evidence="4">Lipoprotein</fullName>
    </recommendedName>
</protein>
<dbReference type="Proteomes" id="UP000008888">
    <property type="component" value="Chromosome"/>
</dbReference>
<dbReference type="RefSeq" id="WP_013818287.1">
    <property type="nucleotide sequence ID" value="NC_015572.1"/>
</dbReference>
<gene>
    <name evidence="2" type="ordered locus">Metme_1615</name>
</gene>
<dbReference type="KEGG" id="mmt:Metme_1615"/>
<evidence type="ECO:0000256" key="1">
    <source>
        <dbReference type="SAM" id="SignalP"/>
    </source>
</evidence>
<dbReference type="STRING" id="857087.Metme_1615"/>
<reference evidence="3" key="3">
    <citation type="submission" date="2011-05" db="EMBL/GenBank/DDBJ databases">
        <title>Complete sequence of Methylomonas methanica MC09.</title>
        <authorList>
            <consortium name="US DOE Joint Genome Institute"/>
            <person name="Lucas S."/>
            <person name="Han J."/>
            <person name="Lapidus A."/>
            <person name="Cheng J.-F."/>
            <person name="Goodwin L."/>
            <person name="Pitluck S."/>
            <person name="Peters L."/>
            <person name="Mikhailova N."/>
            <person name="Teshima H."/>
            <person name="Han C."/>
            <person name="Tapia R."/>
            <person name="Land M."/>
            <person name="Hauser L."/>
            <person name="Kyrpides N."/>
            <person name="Ivanova N."/>
            <person name="Pagani I."/>
            <person name="Stein L."/>
            <person name="Woyke T."/>
        </authorList>
    </citation>
    <scope>NUCLEOTIDE SEQUENCE [LARGE SCALE GENOMIC DNA]</scope>
    <source>
        <strain evidence="3">MC09</strain>
    </source>
</reference>
<evidence type="ECO:0000313" key="3">
    <source>
        <dbReference type="Proteomes" id="UP000008888"/>
    </source>
</evidence>